<evidence type="ECO:0000256" key="1">
    <source>
        <dbReference type="ARBA" id="ARBA00001966"/>
    </source>
</evidence>
<dbReference type="PROSITE" id="PS51918">
    <property type="entry name" value="RADICAL_SAM"/>
    <property type="match status" value="1"/>
</dbReference>
<evidence type="ECO:0000256" key="3">
    <source>
        <dbReference type="ARBA" id="ARBA00022691"/>
    </source>
</evidence>
<organism evidence="8 9">
    <name type="scientific">Candidatus Korarchaeum cryptofilum</name>
    <dbReference type="NCBI Taxonomy" id="498846"/>
    <lineage>
        <taxon>Archaea</taxon>
        <taxon>Thermoproteota</taxon>
        <taxon>Candidatus Korarchaeia</taxon>
        <taxon>Candidatus Korarchaeales</taxon>
        <taxon>Candidatus Korarchaeaceae</taxon>
        <taxon>Candidatus Korarchaeum</taxon>
    </lineage>
</organism>
<dbReference type="SMART" id="SM00729">
    <property type="entry name" value="Elp3"/>
    <property type="match status" value="1"/>
</dbReference>
<keyword evidence="6" id="KW-0411">Iron-sulfur</keyword>
<gene>
    <name evidence="8" type="ORF">D9Q81_00730</name>
</gene>
<evidence type="ECO:0000256" key="5">
    <source>
        <dbReference type="ARBA" id="ARBA00023004"/>
    </source>
</evidence>
<protein>
    <submittedName>
        <fullName evidence="8">Radical SAM protein</fullName>
    </submittedName>
</protein>
<dbReference type="SUPFAM" id="SSF102114">
    <property type="entry name" value="Radical SAM enzymes"/>
    <property type="match status" value="1"/>
</dbReference>
<sequence>MCQLRLCMRLRQLRLCLRWRWCEMSERELLMFNYGGHKIQLRIDPYGMGSLIVDASRVAYLNHTAAIMIKAFLSGGDWKQAVKELKKYYRGMRKSEVRRHFDEITEKIRMFIDGYGDPVTDLGFKYQLPDVTVMSAPLRVDLILTYRCNNDCIHCYSSSPRETEELSTEDWKRVLKIFHGLGVPQVTFTGGEPTLREDLVDLVSEAQKLGMVSGIVTNGTLLSDDLSRRLVEAGLDYAQITLESKDPEVHDSITGVRGSWERTVRGIKNIVNTGVYVSVNSTLLKMNSPTILDTIRFVAELGVHGYSLNRVIYSGRATLDMEPSFEEMINIITEAKELAIELDLDFTWYGVTRYCEMDPISTGLGLKFCSACSINLAVEPDGTVIPCQSHYLKLGNILRDRWMDIWYSKECLSIREAAYIGDACKSCPLLSFCRGGCPLEAEVRSYPFKPPEVEPHELP</sequence>
<name>A0A3R9QT98_9CREN</name>
<dbReference type="InterPro" id="IPR050377">
    <property type="entry name" value="Radical_SAM_PqqE_MftC-like"/>
</dbReference>
<dbReference type="InterPro" id="IPR006638">
    <property type="entry name" value="Elp3/MiaA/NifB-like_rSAM"/>
</dbReference>
<keyword evidence="2" id="KW-0004">4Fe-4S</keyword>
<dbReference type="InterPro" id="IPR058240">
    <property type="entry name" value="rSAM_sf"/>
</dbReference>
<dbReference type="FunFam" id="3.20.20.70:FF:000188">
    <property type="entry name" value="Mycofactocin radical SAM maturase MftC"/>
    <property type="match status" value="1"/>
</dbReference>
<dbReference type="GO" id="GO:0006783">
    <property type="term" value="P:heme biosynthetic process"/>
    <property type="evidence" value="ECO:0007669"/>
    <property type="project" value="TreeGrafter"/>
</dbReference>
<keyword evidence="3" id="KW-0949">S-adenosyl-L-methionine</keyword>
<comment type="caution">
    <text evidence="8">The sequence shown here is derived from an EMBL/GenBank/DDBJ whole genome shotgun (WGS) entry which is preliminary data.</text>
</comment>
<dbReference type="CDD" id="cd01335">
    <property type="entry name" value="Radical_SAM"/>
    <property type="match status" value="1"/>
</dbReference>
<dbReference type="Proteomes" id="UP000278149">
    <property type="component" value="Unassembled WGS sequence"/>
</dbReference>
<evidence type="ECO:0000259" key="7">
    <source>
        <dbReference type="PROSITE" id="PS51918"/>
    </source>
</evidence>
<evidence type="ECO:0000256" key="4">
    <source>
        <dbReference type="ARBA" id="ARBA00022723"/>
    </source>
</evidence>
<reference evidence="8 9" key="1">
    <citation type="submission" date="2018-10" db="EMBL/GenBank/DDBJ databases">
        <title>Co-occurring genomic capacity for anaerobic methane metabolism and dissimilatory sulfite reduction discovered in the Korarchaeota.</title>
        <authorList>
            <person name="Mckay L.J."/>
            <person name="Dlakic M."/>
            <person name="Fields M.W."/>
            <person name="Delmont T.O."/>
            <person name="Eren A.M."/>
            <person name="Jay Z.J."/>
            <person name="Klingelsmith K.B."/>
            <person name="Rusch D.B."/>
            <person name="Inskeep W.P."/>
        </authorList>
    </citation>
    <scope>NUCLEOTIDE SEQUENCE [LARGE SCALE GENOMIC DNA]</scope>
    <source>
        <strain evidence="8 9">WS</strain>
    </source>
</reference>
<feature type="domain" description="Radical SAM core" evidence="7">
    <location>
        <begin position="134"/>
        <end position="345"/>
    </location>
</feature>
<proteinExistence type="predicted"/>
<keyword evidence="5" id="KW-0408">Iron</keyword>
<evidence type="ECO:0000313" key="8">
    <source>
        <dbReference type="EMBL" id="RSN70565.1"/>
    </source>
</evidence>
<dbReference type="SFLD" id="SFLDG01067">
    <property type="entry name" value="SPASM/twitch_domain_containing"/>
    <property type="match status" value="1"/>
</dbReference>
<dbReference type="SFLD" id="SFLDG01386">
    <property type="entry name" value="main_SPASM_domain-containing"/>
    <property type="match status" value="1"/>
</dbReference>
<dbReference type="GO" id="GO:0051539">
    <property type="term" value="F:4 iron, 4 sulfur cluster binding"/>
    <property type="evidence" value="ECO:0007669"/>
    <property type="project" value="UniProtKB-KW"/>
</dbReference>
<dbReference type="InterPro" id="IPR023885">
    <property type="entry name" value="4Fe4S-binding_SPASM_dom"/>
</dbReference>
<comment type="cofactor">
    <cofactor evidence="1">
        <name>[4Fe-4S] cluster</name>
        <dbReference type="ChEBI" id="CHEBI:49883"/>
    </cofactor>
</comment>
<dbReference type="SFLD" id="SFLDS00029">
    <property type="entry name" value="Radical_SAM"/>
    <property type="match status" value="1"/>
</dbReference>
<dbReference type="GO" id="GO:0003824">
    <property type="term" value="F:catalytic activity"/>
    <property type="evidence" value="ECO:0007669"/>
    <property type="project" value="InterPro"/>
</dbReference>
<dbReference type="CDD" id="cd21109">
    <property type="entry name" value="SPASM"/>
    <property type="match status" value="1"/>
</dbReference>
<dbReference type="InterPro" id="IPR013785">
    <property type="entry name" value="Aldolase_TIM"/>
</dbReference>
<dbReference type="AlphaFoldDB" id="A0A3R9QT98"/>
<dbReference type="InterPro" id="IPR007197">
    <property type="entry name" value="rSAM"/>
</dbReference>
<evidence type="ECO:0000256" key="6">
    <source>
        <dbReference type="ARBA" id="ARBA00023014"/>
    </source>
</evidence>
<evidence type="ECO:0000256" key="2">
    <source>
        <dbReference type="ARBA" id="ARBA00022485"/>
    </source>
</evidence>
<dbReference type="EMBL" id="RCOR01000006">
    <property type="protein sequence ID" value="RSN70565.1"/>
    <property type="molecule type" value="Genomic_DNA"/>
</dbReference>
<accession>A0A3R9QT98</accession>
<dbReference type="NCBIfam" id="TIGR04085">
    <property type="entry name" value="rSAM_more_4Fe4S"/>
    <property type="match status" value="1"/>
</dbReference>
<dbReference type="PANTHER" id="PTHR11228:SF7">
    <property type="entry name" value="PQQA PEPTIDE CYCLASE"/>
    <property type="match status" value="1"/>
</dbReference>
<dbReference type="GO" id="GO:0046872">
    <property type="term" value="F:metal ion binding"/>
    <property type="evidence" value="ECO:0007669"/>
    <property type="project" value="UniProtKB-KW"/>
</dbReference>
<dbReference type="PANTHER" id="PTHR11228">
    <property type="entry name" value="RADICAL SAM DOMAIN PROTEIN"/>
    <property type="match status" value="1"/>
</dbReference>
<dbReference type="Pfam" id="PF13186">
    <property type="entry name" value="SPASM"/>
    <property type="match status" value="1"/>
</dbReference>
<dbReference type="Gene3D" id="3.20.20.70">
    <property type="entry name" value="Aldolase class I"/>
    <property type="match status" value="1"/>
</dbReference>
<evidence type="ECO:0000313" key="9">
    <source>
        <dbReference type="Proteomes" id="UP000278149"/>
    </source>
</evidence>
<dbReference type="Pfam" id="PF04055">
    <property type="entry name" value="Radical_SAM"/>
    <property type="match status" value="1"/>
</dbReference>
<keyword evidence="4" id="KW-0479">Metal-binding</keyword>